<protein>
    <recommendedName>
        <fullName evidence="1">DUF6879 domain-containing protein</fullName>
    </recommendedName>
</protein>
<feature type="domain" description="DUF6879" evidence="1">
    <location>
        <begin position="7"/>
        <end position="166"/>
    </location>
</feature>
<dbReference type="EMBL" id="JACCFK010000001">
    <property type="protein sequence ID" value="NYI87952.1"/>
    <property type="molecule type" value="Genomic_DNA"/>
</dbReference>
<name>A0A853AZ79_9PSEU</name>
<reference evidence="2 3" key="1">
    <citation type="submission" date="2020-07" db="EMBL/GenBank/DDBJ databases">
        <title>Sequencing the genomes of 1000 actinobacteria strains.</title>
        <authorList>
            <person name="Klenk H.-P."/>
        </authorList>
    </citation>
    <scope>NUCLEOTIDE SEQUENCE [LARGE SCALE GENOMIC DNA]</scope>
    <source>
        <strain evidence="2 3">DSM 104006</strain>
    </source>
</reference>
<dbReference type="InterPro" id="IPR049244">
    <property type="entry name" value="DUF6879"/>
</dbReference>
<dbReference type="RefSeq" id="WP_179772263.1">
    <property type="nucleotide sequence ID" value="NZ_JACCFK010000001.1"/>
</dbReference>
<sequence length="167" mass="19376">MSNEVSSALFREFERSAFRLETLQTYTIPRDQASYGLFLAGEPKPEDYNLTWQASVRQHVVAGRTMQRAKVVRRPFSDYTRYLFAWAIPGNIAAGEDYRILDLTDRELGLPSQDFWLFDDETVLLLNFNPDGTLRDRELADPADLDLYRRWRDLALAEAVPFGEYRG</sequence>
<dbReference type="Proteomes" id="UP000549616">
    <property type="component" value="Unassembled WGS sequence"/>
</dbReference>
<accession>A0A853AZ79</accession>
<proteinExistence type="predicted"/>
<dbReference type="Pfam" id="PF21806">
    <property type="entry name" value="DUF6879"/>
    <property type="match status" value="1"/>
</dbReference>
<evidence type="ECO:0000259" key="1">
    <source>
        <dbReference type="Pfam" id="PF21806"/>
    </source>
</evidence>
<evidence type="ECO:0000313" key="2">
    <source>
        <dbReference type="EMBL" id="NYI87952.1"/>
    </source>
</evidence>
<keyword evidence="3" id="KW-1185">Reference proteome</keyword>
<evidence type="ECO:0000313" key="3">
    <source>
        <dbReference type="Proteomes" id="UP000549616"/>
    </source>
</evidence>
<comment type="caution">
    <text evidence="2">The sequence shown here is derived from an EMBL/GenBank/DDBJ whole genome shotgun (WGS) entry which is preliminary data.</text>
</comment>
<dbReference type="AlphaFoldDB" id="A0A853AZ79"/>
<gene>
    <name evidence="2" type="ORF">HNR02_001275</name>
</gene>
<organism evidence="2 3">
    <name type="scientific">Amycolatopsis endophytica</name>
    <dbReference type="NCBI Taxonomy" id="860233"/>
    <lineage>
        <taxon>Bacteria</taxon>
        <taxon>Bacillati</taxon>
        <taxon>Actinomycetota</taxon>
        <taxon>Actinomycetes</taxon>
        <taxon>Pseudonocardiales</taxon>
        <taxon>Pseudonocardiaceae</taxon>
        <taxon>Amycolatopsis</taxon>
    </lineage>
</organism>